<evidence type="ECO:0000256" key="1">
    <source>
        <dbReference type="SAM" id="Phobius"/>
    </source>
</evidence>
<protein>
    <recommendedName>
        <fullName evidence="4">PepSY-associated TM helix domain-containing protein</fullName>
    </recommendedName>
</protein>
<feature type="transmembrane region" description="Helical" evidence="1">
    <location>
        <begin position="204"/>
        <end position="224"/>
    </location>
</feature>
<sequence length="225" mass="24777">MKDSSLIPVNAVADQKRRAFWLKHLHQWHWISSGICLVAMLAFAVTGLTLNHAAQIEAKPQVVHRTAVLPPALLTPLRQQAEAASAVDTKGGSKDPLPAPVRDWVAQQWSVAVGTQAAEWSTDEVYVALPRPGGDAWLRVALEDGQVEYEKTDRGWISYFNDLHKGRNTGAAWSWFIDIFAVACLVFCVTGLFLLQMHAGKRPATWPLVALGLVAPLLLALLFMH</sequence>
<keyword evidence="1" id="KW-0472">Membrane</keyword>
<feature type="transmembrane region" description="Helical" evidence="1">
    <location>
        <begin position="28"/>
        <end position="50"/>
    </location>
</feature>
<keyword evidence="1" id="KW-1133">Transmembrane helix</keyword>
<dbReference type="Proteomes" id="UP000006772">
    <property type="component" value="Unassembled WGS sequence"/>
</dbReference>
<proteinExistence type="predicted"/>
<dbReference type="Pfam" id="PF16357">
    <property type="entry name" value="PepSY_TM_like_2"/>
    <property type="match status" value="1"/>
</dbReference>
<dbReference type="InterPro" id="IPR032307">
    <property type="entry name" value="PepSY_TM-like_2"/>
</dbReference>
<organism evidence="2 3">
    <name type="scientific">Herbaspirillum frisingense GSF30</name>
    <dbReference type="NCBI Taxonomy" id="864073"/>
    <lineage>
        <taxon>Bacteria</taxon>
        <taxon>Pseudomonadati</taxon>
        <taxon>Pseudomonadota</taxon>
        <taxon>Betaproteobacteria</taxon>
        <taxon>Burkholderiales</taxon>
        <taxon>Oxalobacteraceae</taxon>
        <taxon>Herbaspirillum</taxon>
    </lineage>
</organism>
<dbReference type="RefSeq" id="WP_006464542.1">
    <property type="nucleotide sequence ID" value="NZ_AEEC02000024.1"/>
</dbReference>
<keyword evidence="1" id="KW-0812">Transmembrane</keyword>
<dbReference type="EMBL" id="AEEC02000024">
    <property type="protein sequence ID" value="EOA03670.1"/>
    <property type="molecule type" value="Genomic_DNA"/>
</dbReference>
<gene>
    <name evidence="2" type="ORF">HFRIS_016497</name>
</gene>
<evidence type="ECO:0000313" key="2">
    <source>
        <dbReference type="EMBL" id="EOA03670.1"/>
    </source>
</evidence>
<dbReference type="AlphaFoldDB" id="A0AAI9ICZ1"/>
<dbReference type="PANTHER" id="PTHR40115:SF1">
    <property type="entry name" value="INNER MEMBRANE PROTEIN WITH PEPSY TM HELIX"/>
    <property type="match status" value="1"/>
</dbReference>
<evidence type="ECO:0000313" key="3">
    <source>
        <dbReference type="Proteomes" id="UP000006772"/>
    </source>
</evidence>
<reference evidence="2 3" key="1">
    <citation type="journal article" date="2013" name="Front. Microbiol.">
        <title>The genome of the endophytic bacterium H. frisingense GSF30(T) identifies diverse strategies in the Herbaspirillum genus to interact with plants.</title>
        <authorList>
            <person name="Straub D."/>
            <person name="Rothballer M."/>
            <person name="Hartmann A."/>
            <person name="Ludewig U."/>
        </authorList>
    </citation>
    <scope>NUCLEOTIDE SEQUENCE [LARGE SCALE GENOMIC DNA]</scope>
    <source>
        <strain evidence="2 3">GSF30</strain>
    </source>
</reference>
<evidence type="ECO:0008006" key="4">
    <source>
        <dbReference type="Google" id="ProtNLM"/>
    </source>
</evidence>
<name>A0AAI9ICZ1_9BURK</name>
<accession>A0AAI9ICZ1</accession>
<dbReference type="PANTHER" id="PTHR40115">
    <property type="entry name" value="INNER MEMBRANE PROTEIN WITH PEPSY TM HELIX"/>
    <property type="match status" value="1"/>
</dbReference>
<feature type="transmembrane region" description="Helical" evidence="1">
    <location>
        <begin position="175"/>
        <end position="198"/>
    </location>
</feature>
<comment type="caution">
    <text evidence="2">The sequence shown here is derived from an EMBL/GenBank/DDBJ whole genome shotgun (WGS) entry which is preliminary data.</text>
</comment>